<evidence type="ECO:0000313" key="12">
    <source>
        <dbReference type="Proteomes" id="UP000095347"/>
    </source>
</evidence>
<organism evidence="11 12">
    <name type="scientific">Magnetovibrio blakemorei</name>
    <dbReference type="NCBI Taxonomy" id="28181"/>
    <lineage>
        <taxon>Bacteria</taxon>
        <taxon>Pseudomonadati</taxon>
        <taxon>Pseudomonadota</taxon>
        <taxon>Alphaproteobacteria</taxon>
        <taxon>Rhodospirillales</taxon>
        <taxon>Magnetovibrionaceae</taxon>
        <taxon>Magnetovibrio</taxon>
    </lineage>
</organism>
<feature type="transmembrane region" description="Helical" evidence="9">
    <location>
        <begin position="153"/>
        <end position="174"/>
    </location>
</feature>
<dbReference type="PANTHER" id="PTHR30433:SF2">
    <property type="entry name" value="MOTILITY PROTEIN A"/>
    <property type="match status" value="1"/>
</dbReference>
<dbReference type="AlphaFoldDB" id="A0A1E5Q653"/>
<keyword evidence="4" id="KW-1003">Cell membrane</keyword>
<evidence type="ECO:0000256" key="6">
    <source>
        <dbReference type="ARBA" id="ARBA00022779"/>
    </source>
</evidence>
<evidence type="ECO:0000256" key="9">
    <source>
        <dbReference type="SAM" id="Phobius"/>
    </source>
</evidence>
<keyword evidence="11" id="KW-0969">Cilium</keyword>
<dbReference type="Proteomes" id="UP000095347">
    <property type="component" value="Unassembled WGS sequence"/>
</dbReference>
<protein>
    <submittedName>
        <fullName evidence="11">Flagellar motor protein MotA</fullName>
    </submittedName>
</protein>
<evidence type="ECO:0000256" key="3">
    <source>
        <dbReference type="ARBA" id="ARBA00022448"/>
    </source>
</evidence>
<dbReference type="STRING" id="28181.BEN30_13330"/>
<feature type="transmembrane region" description="Helical" evidence="9">
    <location>
        <begin position="28"/>
        <end position="51"/>
    </location>
</feature>
<keyword evidence="7 9" id="KW-1133">Transmembrane helix</keyword>
<gene>
    <name evidence="11" type="ORF">BEN30_13330</name>
</gene>
<dbReference type="GO" id="GO:0005886">
    <property type="term" value="C:plasma membrane"/>
    <property type="evidence" value="ECO:0007669"/>
    <property type="project" value="UniProtKB-SubCell"/>
</dbReference>
<comment type="subcellular location">
    <subcellularLocation>
        <location evidence="1">Cell membrane</location>
        <topology evidence="1">Multi-pass membrane protein</topology>
    </subcellularLocation>
</comment>
<evidence type="ECO:0000256" key="8">
    <source>
        <dbReference type="ARBA" id="ARBA00023136"/>
    </source>
</evidence>
<keyword evidence="11" id="KW-0282">Flagellum</keyword>
<dbReference type="PANTHER" id="PTHR30433">
    <property type="entry name" value="CHEMOTAXIS PROTEIN MOTA"/>
    <property type="match status" value="1"/>
</dbReference>
<feature type="transmembrane region" description="Helical" evidence="9">
    <location>
        <begin position="186"/>
        <end position="206"/>
    </location>
</feature>
<evidence type="ECO:0000256" key="2">
    <source>
        <dbReference type="ARBA" id="ARBA00008038"/>
    </source>
</evidence>
<dbReference type="EMBL" id="MCGG01000042">
    <property type="protein sequence ID" value="OEJ66002.1"/>
    <property type="molecule type" value="Genomic_DNA"/>
</dbReference>
<evidence type="ECO:0000256" key="5">
    <source>
        <dbReference type="ARBA" id="ARBA00022692"/>
    </source>
</evidence>
<proteinExistence type="inferred from homology"/>
<keyword evidence="5 9" id="KW-0812">Transmembrane</keyword>
<dbReference type="PROSITE" id="PS01307">
    <property type="entry name" value="MOTA"/>
    <property type="match status" value="1"/>
</dbReference>
<keyword evidence="8 9" id="KW-0472">Membrane</keyword>
<evidence type="ECO:0000256" key="7">
    <source>
        <dbReference type="ARBA" id="ARBA00022989"/>
    </source>
</evidence>
<name>A0A1E5Q653_9PROT</name>
<dbReference type="InterPro" id="IPR002898">
    <property type="entry name" value="MotA_ExbB_proton_chnl"/>
</dbReference>
<dbReference type="RefSeq" id="WP_069958583.1">
    <property type="nucleotide sequence ID" value="NZ_MCGG01000042.1"/>
</dbReference>
<reference evidence="12" key="1">
    <citation type="submission" date="2016-07" db="EMBL/GenBank/DDBJ databases">
        <authorList>
            <person name="Florea S."/>
            <person name="Webb J.S."/>
            <person name="Jaromczyk J."/>
            <person name="Schardl C.L."/>
        </authorList>
    </citation>
    <scope>NUCLEOTIDE SEQUENCE [LARGE SCALE GENOMIC DNA]</scope>
    <source>
        <strain evidence="12">MV-1</strain>
    </source>
</reference>
<dbReference type="GO" id="GO:0071978">
    <property type="term" value="P:bacterial-type flagellum-dependent swarming motility"/>
    <property type="evidence" value="ECO:0007669"/>
    <property type="project" value="InterPro"/>
</dbReference>
<evidence type="ECO:0000256" key="1">
    <source>
        <dbReference type="ARBA" id="ARBA00004651"/>
    </source>
</evidence>
<dbReference type="Pfam" id="PF01618">
    <property type="entry name" value="MotA_ExbB"/>
    <property type="match status" value="1"/>
</dbReference>
<keyword evidence="11" id="KW-0966">Cell projection</keyword>
<dbReference type="InterPro" id="IPR047055">
    <property type="entry name" value="MotA-like"/>
</dbReference>
<keyword evidence="6" id="KW-0283">Flagellar rotation</keyword>
<comment type="similarity">
    <text evidence="2">Belongs to the MotA family.</text>
</comment>
<feature type="domain" description="MotA/TolQ/ExbB proton channel" evidence="10">
    <location>
        <begin position="110"/>
        <end position="216"/>
    </location>
</feature>
<dbReference type="GO" id="GO:0006935">
    <property type="term" value="P:chemotaxis"/>
    <property type="evidence" value="ECO:0007669"/>
    <property type="project" value="InterPro"/>
</dbReference>
<keyword evidence="12" id="KW-1185">Reference proteome</keyword>
<accession>A0A1E5Q653</accession>
<evidence type="ECO:0000256" key="4">
    <source>
        <dbReference type="ARBA" id="ARBA00022475"/>
    </source>
</evidence>
<comment type="caution">
    <text evidence="11">The sequence shown here is derived from an EMBL/GenBank/DDBJ whole genome shotgun (WGS) entry which is preliminary data.</text>
</comment>
<evidence type="ECO:0000313" key="11">
    <source>
        <dbReference type="EMBL" id="OEJ66002.1"/>
    </source>
</evidence>
<sequence>MSLTTLFSLVGAFGLFLGAILWETDNPIIFFSLSSFIIVFGGTMASAFVSYEPRYVLLSLKLIGRIMFTPKVGRDILKAEVGRMIRWAYIVQKGGPPALEVEASKAVKGDKFLKFGVEMVTSGYSGDEVRDIMTNLTETTFGRNTVQVNILKFMASSAPAFGMVGTLIGLVIMLDKMGGDPSALGGGLAVAMITTLYGVLLARMLFIPASNKIMQREQIVRFRNYLVAEGLILMADRKSPRYIQDKMNSYLDPAIHFNIDKAKRSES</sequence>
<evidence type="ECO:0000259" key="10">
    <source>
        <dbReference type="Pfam" id="PF01618"/>
    </source>
</evidence>
<keyword evidence="3" id="KW-0813">Transport</keyword>
<dbReference type="OrthoDB" id="9806929at2"/>
<dbReference type="InterPro" id="IPR000540">
    <property type="entry name" value="Flag_MotA_CS"/>
</dbReference>